<reference evidence="2 3" key="1">
    <citation type="journal article" date="2005" name="Nature">
        <title>Initial sequence of the chimpanzee genome and comparison with the human genome.</title>
        <authorList>
            <consortium name="Chimpanzee sequencing and analysis consortium"/>
        </authorList>
    </citation>
    <scope>NUCLEOTIDE SEQUENCE [LARGE SCALE GENOMIC DNA]</scope>
</reference>
<evidence type="ECO:0000313" key="2">
    <source>
        <dbReference type="Ensembl" id="ENSPTRP00000069707.1"/>
    </source>
</evidence>
<dbReference type="EMBL" id="AACZ04042334">
    <property type="status" value="NOT_ANNOTATED_CDS"/>
    <property type="molecule type" value="Genomic_DNA"/>
</dbReference>
<feature type="region of interest" description="Disordered" evidence="1">
    <location>
        <begin position="1"/>
        <end position="22"/>
    </location>
</feature>
<dbReference type="Bgee" id="ENSPTRG00000015172">
    <property type="expression patterns" value="Expressed in pituitary gland and 20 other cell types or tissues"/>
</dbReference>
<reference evidence="2" key="2">
    <citation type="submission" date="2025-08" db="UniProtKB">
        <authorList>
            <consortium name="Ensembl"/>
        </authorList>
    </citation>
    <scope>IDENTIFICATION</scope>
</reference>
<accession>A0A2J8MXQ2</accession>
<accession>A0A2I3RZG5</accession>
<dbReference type="AlphaFoldDB" id="A0A2J8MXQ2"/>
<sequence>MADGKAGEEKPEKSQRAGAAGVNSWEPLLLPHNLSSCCIL</sequence>
<dbReference type="VGNC" id="VGNC:2501">
    <property type="gene designation" value="PCNP"/>
</dbReference>
<name>A0A2J8MXQ2_PANTR</name>
<protein>
    <submittedName>
        <fullName evidence="2">PEST proteolytic signal containing nuclear protein</fullName>
    </submittedName>
</protein>
<proteinExistence type="predicted"/>
<keyword evidence="3" id="KW-1185">Reference proteome</keyword>
<gene>
    <name evidence="2 4" type="primary">PCNP</name>
</gene>
<evidence type="ECO:0000256" key="1">
    <source>
        <dbReference type="SAM" id="MobiDB-lite"/>
    </source>
</evidence>
<evidence type="ECO:0000313" key="3">
    <source>
        <dbReference type="Proteomes" id="UP000002277"/>
    </source>
</evidence>
<dbReference type="GeneTree" id="ENSGT00390000010218"/>
<organism evidence="2 3">
    <name type="scientific">Pan troglodytes</name>
    <name type="common">Chimpanzee</name>
    <dbReference type="NCBI Taxonomy" id="9598"/>
    <lineage>
        <taxon>Eukaryota</taxon>
        <taxon>Metazoa</taxon>
        <taxon>Chordata</taxon>
        <taxon>Craniata</taxon>
        <taxon>Vertebrata</taxon>
        <taxon>Euteleostomi</taxon>
        <taxon>Mammalia</taxon>
        <taxon>Eutheria</taxon>
        <taxon>Euarchontoglires</taxon>
        <taxon>Primates</taxon>
        <taxon>Haplorrhini</taxon>
        <taxon>Catarrhini</taxon>
        <taxon>Hominidae</taxon>
        <taxon>Pan</taxon>
    </lineage>
</organism>
<dbReference type="Ensembl" id="ENSPTRT00000076419.1">
    <property type="protein sequence ID" value="ENSPTRP00000069707.1"/>
    <property type="gene ID" value="ENSPTRG00000015172.6"/>
</dbReference>
<dbReference type="Proteomes" id="UP000002277">
    <property type="component" value="Chromosome 3"/>
</dbReference>
<feature type="compositionally biased region" description="Basic and acidic residues" evidence="1">
    <location>
        <begin position="1"/>
        <end position="15"/>
    </location>
</feature>
<evidence type="ECO:0000313" key="4">
    <source>
        <dbReference type="VGNC" id="VGNC:2501"/>
    </source>
</evidence>
<reference evidence="2" key="3">
    <citation type="submission" date="2025-09" db="UniProtKB">
        <authorList>
            <consortium name="Ensembl"/>
        </authorList>
    </citation>
    <scope>IDENTIFICATION</scope>
</reference>